<comment type="caution">
    <text evidence="2">The sequence shown here is derived from an EMBL/GenBank/DDBJ whole genome shotgun (WGS) entry which is preliminary data.</text>
</comment>
<feature type="compositionally biased region" description="Polar residues" evidence="1">
    <location>
        <begin position="90"/>
        <end position="110"/>
    </location>
</feature>
<feature type="compositionally biased region" description="Polar residues" evidence="1">
    <location>
        <begin position="8"/>
        <end position="33"/>
    </location>
</feature>
<evidence type="ECO:0000313" key="3">
    <source>
        <dbReference type="Proteomes" id="UP001151760"/>
    </source>
</evidence>
<reference evidence="2" key="2">
    <citation type="submission" date="2022-01" db="EMBL/GenBank/DDBJ databases">
        <authorList>
            <person name="Yamashiro T."/>
            <person name="Shiraishi A."/>
            <person name="Satake H."/>
            <person name="Nakayama K."/>
        </authorList>
    </citation>
    <scope>NUCLEOTIDE SEQUENCE</scope>
</reference>
<accession>A0ABQ4ZWK8</accession>
<proteinExistence type="predicted"/>
<dbReference type="EMBL" id="BQNB010011679">
    <property type="protein sequence ID" value="GJS93736.1"/>
    <property type="molecule type" value="Genomic_DNA"/>
</dbReference>
<sequence length="462" mass="51211">MEEPAAVTESSETPLVIQNSPLDFANENPSQEITEGDGTKDQAHETVIPKIAPPQNAPTTKVAPIIILEEENATDAPLINKRRRKRSTLGRKSTAATNLEAGSSLATPASQEGRDGTINPDSLSYAKPQPAPEQEIASSKEAAVAWDPGNIYQHEWGVTNGCRLDTSEACQDLVDHLAPPEYFSELRHLPNEDFLSQYNINLVKQVAMGSQLRLRFEQEARLLKKSVAQVARRDQRIQAMESLRTQFTDLQVSNEQLSQQVSTLQGQVLGEEKIMASIEEFKKYEDNRVVGHGLRLAVMKCAESLELRQAFANVITAGITKVMSEGLEYGVKYGGAKLDLALEKLRDAPLDLIMASLHLESDTGEDTPQWIRDLRPSSSQLKIPVYPEVRDPKDPWAFKEEILLEDAIVANVSRVEKKKKCRVGLAILLEDAATQTDVPEDEASPKLIRSKSLLALYNLDWP</sequence>
<evidence type="ECO:0000256" key="1">
    <source>
        <dbReference type="SAM" id="MobiDB-lite"/>
    </source>
</evidence>
<evidence type="ECO:0000313" key="2">
    <source>
        <dbReference type="EMBL" id="GJS93736.1"/>
    </source>
</evidence>
<organism evidence="2 3">
    <name type="scientific">Tanacetum coccineum</name>
    <dbReference type="NCBI Taxonomy" id="301880"/>
    <lineage>
        <taxon>Eukaryota</taxon>
        <taxon>Viridiplantae</taxon>
        <taxon>Streptophyta</taxon>
        <taxon>Embryophyta</taxon>
        <taxon>Tracheophyta</taxon>
        <taxon>Spermatophyta</taxon>
        <taxon>Magnoliopsida</taxon>
        <taxon>eudicotyledons</taxon>
        <taxon>Gunneridae</taxon>
        <taxon>Pentapetalae</taxon>
        <taxon>asterids</taxon>
        <taxon>campanulids</taxon>
        <taxon>Asterales</taxon>
        <taxon>Asteraceae</taxon>
        <taxon>Asteroideae</taxon>
        <taxon>Anthemideae</taxon>
        <taxon>Anthemidinae</taxon>
        <taxon>Tanacetum</taxon>
    </lineage>
</organism>
<protein>
    <submittedName>
        <fullName evidence="2">Uncharacterized protein</fullName>
    </submittedName>
</protein>
<dbReference type="Proteomes" id="UP001151760">
    <property type="component" value="Unassembled WGS sequence"/>
</dbReference>
<reference evidence="2" key="1">
    <citation type="journal article" date="2022" name="Int. J. Mol. Sci.">
        <title>Draft Genome of Tanacetum Coccineum: Genomic Comparison of Closely Related Tanacetum-Family Plants.</title>
        <authorList>
            <person name="Yamashiro T."/>
            <person name="Shiraishi A."/>
            <person name="Nakayama K."/>
            <person name="Satake H."/>
        </authorList>
    </citation>
    <scope>NUCLEOTIDE SEQUENCE</scope>
</reference>
<keyword evidence="3" id="KW-1185">Reference proteome</keyword>
<feature type="compositionally biased region" description="Basic residues" evidence="1">
    <location>
        <begin position="80"/>
        <end position="89"/>
    </location>
</feature>
<gene>
    <name evidence="2" type="ORF">Tco_0800704</name>
</gene>
<name>A0ABQ4ZWK8_9ASTR</name>
<feature type="region of interest" description="Disordered" evidence="1">
    <location>
        <begin position="1"/>
        <end position="43"/>
    </location>
</feature>
<feature type="region of interest" description="Disordered" evidence="1">
    <location>
        <begin position="78"/>
        <end position="133"/>
    </location>
</feature>